<sequence>MFNFGHAMVPTGRADAARAPARHRRAVPKLPPIDGDNCSRNSVRRRAPAPPTHVFRRHESAFWAFLFNINYNNERKLPRFGSCVRLICDVLRLRSARLIMLINSPPSGYAFCGAFRRNSYSARWIATVPTRAVSKANEYVSFFFLFKDKRYQSSKQQTCHNTRWPRSNVILIMIRFTDHTNIFYKINFPSD</sequence>
<dbReference type="EMBL" id="BGZK01000535">
    <property type="protein sequence ID" value="GBP49000.1"/>
    <property type="molecule type" value="Genomic_DNA"/>
</dbReference>
<dbReference type="AlphaFoldDB" id="A0A4C1WDL2"/>
<proteinExistence type="predicted"/>
<name>A0A4C1WDL2_EUMVA</name>
<evidence type="ECO:0000313" key="1">
    <source>
        <dbReference type="EMBL" id="GBP49000.1"/>
    </source>
</evidence>
<dbReference type="Proteomes" id="UP000299102">
    <property type="component" value="Unassembled WGS sequence"/>
</dbReference>
<keyword evidence="2" id="KW-1185">Reference proteome</keyword>
<protein>
    <submittedName>
        <fullName evidence="1">Uncharacterized protein</fullName>
    </submittedName>
</protein>
<reference evidence="1 2" key="1">
    <citation type="journal article" date="2019" name="Commun. Biol.">
        <title>The bagworm genome reveals a unique fibroin gene that provides high tensile strength.</title>
        <authorList>
            <person name="Kono N."/>
            <person name="Nakamura H."/>
            <person name="Ohtoshi R."/>
            <person name="Tomita M."/>
            <person name="Numata K."/>
            <person name="Arakawa K."/>
        </authorList>
    </citation>
    <scope>NUCLEOTIDE SEQUENCE [LARGE SCALE GENOMIC DNA]</scope>
</reference>
<accession>A0A4C1WDL2</accession>
<comment type="caution">
    <text evidence="1">The sequence shown here is derived from an EMBL/GenBank/DDBJ whole genome shotgun (WGS) entry which is preliminary data.</text>
</comment>
<gene>
    <name evidence="1" type="ORF">EVAR_35621_1</name>
</gene>
<organism evidence="1 2">
    <name type="scientific">Eumeta variegata</name>
    <name type="common">Bagworm moth</name>
    <name type="synonym">Eumeta japonica</name>
    <dbReference type="NCBI Taxonomy" id="151549"/>
    <lineage>
        <taxon>Eukaryota</taxon>
        <taxon>Metazoa</taxon>
        <taxon>Ecdysozoa</taxon>
        <taxon>Arthropoda</taxon>
        <taxon>Hexapoda</taxon>
        <taxon>Insecta</taxon>
        <taxon>Pterygota</taxon>
        <taxon>Neoptera</taxon>
        <taxon>Endopterygota</taxon>
        <taxon>Lepidoptera</taxon>
        <taxon>Glossata</taxon>
        <taxon>Ditrysia</taxon>
        <taxon>Tineoidea</taxon>
        <taxon>Psychidae</taxon>
        <taxon>Oiketicinae</taxon>
        <taxon>Eumeta</taxon>
    </lineage>
</organism>
<evidence type="ECO:0000313" key="2">
    <source>
        <dbReference type="Proteomes" id="UP000299102"/>
    </source>
</evidence>